<dbReference type="EMBL" id="MDSL01000020">
    <property type="protein sequence ID" value="PPT99403.1"/>
    <property type="molecule type" value="Genomic_DNA"/>
</dbReference>
<accession>A0A2S7A152</accession>
<sequence>MVLLFCPPLHAVAGAVVVAKDSPVVVANVEEAKKVFLGRQTTSGGKTITLIYQKDAATRAEFEGKVLGKTGADLTGYWSKLIFSGKASAPTEVAGDADVKAKVKANSGAVGYVSDKAIDDSVKVLLKY</sequence>
<dbReference type="AlphaFoldDB" id="A0A2S7A152"/>
<gene>
    <name evidence="1" type="ORF">XarbCFBP7409_10950</name>
</gene>
<name>A0A2S7A152_9XANT</name>
<proteinExistence type="predicted"/>
<dbReference type="SUPFAM" id="SSF53850">
    <property type="entry name" value="Periplasmic binding protein-like II"/>
    <property type="match status" value="1"/>
</dbReference>
<evidence type="ECO:0008006" key="3">
    <source>
        <dbReference type="Google" id="ProtNLM"/>
    </source>
</evidence>
<evidence type="ECO:0000313" key="2">
    <source>
        <dbReference type="Proteomes" id="UP000238049"/>
    </source>
</evidence>
<dbReference type="Proteomes" id="UP000238049">
    <property type="component" value="Unassembled WGS sequence"/>
</dbReference>
<organism evidence="1 2">
    <name type="scientific">Xanthomonas arboricola pv. guizotiae</name>
    <dbReference type="NCBI Taxonomy" id="487867"/>
    <lineage>
        <taxon>Bacteria</taxon>
        <taxon>Pseudomonadati</taxon>
        <taxon>Pseudomonadota</taxon>
        <taxon>Gammaproteobacteria</taxon>
        <taxon>Lysobacterales</taxon>
        <taxon>Lysobacteraceae</taxon>
        <taxon>Xanthomonas</taxon>
    </lineage>
</organism>
<comment type="caution">
    <text evidence="1">The sequence shown here is derived from an EMBL/GenBank/DDBJ whole genome shotgun (WGS) entry which is preliminary data.</text>
</comment>
<reference evidence="1 2" key="1">
    <citation type="submission" date="2016-08" db="EMBL/GenBank/DDBJ databases">
        <title>Evolution of the type three secretion system and type three effector repertoires in Xanthomonas.</title>
        <authorList>
            <person name="Merda D."/>
            <person name="Briand M."/>
            <person name="Bosis E."/>
            <person name="Rousseau C."/>
            <person name="Portier P."/>
            <person name="Jacques M.-A."/>
            <person name="Fischer-Le Saux M."/>
        </authorList>
    </citation>
    <scope>NUCLEOTIDE SEQUENCE [LARGE SCALE GENOMIC DNA]</scope>
    <source>
        <strain evidence="1 2">CFBP 7409</strain>
    </source>
</reference>
<dbReference type="Gene3D" id="3.40.190.10">
    <property type="entry name" value="Periplasmic binding protein-like II"/>
    <property type="match status" value="1"/>
</dbReference>
<protein>
    <recommendedName>
        <fullName evidence="3">Phosphate ABC transporter substrate-binding protein</fullName>
    </recommendedName>
</protein>
<evidence type="ECO:0000313" key="1">
    <source>
        <dbReference type="EMBL" id="PPT99403.1"/>
    </source>
</evidence>